<dbReference type="SMART" id="SM00339">
    <property type="entry name" value="FH"/>
    <property type="match status" value="1"/>
</dbReference>
<dbReference type="PANTHER" id="PTHR45881:SF1">
    <property type="entry name" value="FORK HEAD PROTEIN HOMOLOG 2"/>
    <property type="match status" value="1"/>
</dbReference>
<evidence type="ECO:0000256" key="7">
    <source>
        <dbReference type="ARBA" id="ARBA00023242"/>
    </source>
</evidence>
<protein>
    <submittedName>
        <fullName evidence="12">Forkhead family transcription factor FKH1</fullName>
    </submittedName>
</protein>
<keyword evidence="3" id="KW-0963">Cytoplasm</keyword>
<sequence>MSVTSSEQKFSGKYSSYTAQDRQGLVNAVTCVLSSSSEPVAVSSDYSNNLSIAREVNAYAKIAGCDWTYYVQKLEVTIGRNTDNLSLNAIPGAVVKKNIDIDLGPAKIVSRKHAAIRFNLESGSWELQIFGRNGAKVNFRRIPTGPDSPPTVLQSGCIVDIGGVQMIFILPEQETVISDYCLNHLMPKLLSTYGTNGNNNPLLRNIIEGSTYLREQRLQEEARLQRLDHLHTPLSSSDVNPIGDPHGDTIMMEEEDDDQNYTRGGIRPNTYTSSSTNVITNNNVPHIENPSDLSLDENRYIKPPQSYASMITQAILSTPEGSISLADIYKFISDNYAFYRFSQMAWQNSVRHNLSLNKAFEKVPKRAGQQGKGMNWKISNEVRRDFLNKWNAGKLSKIRRGASVTRQLQLHMSKFGEIPAPESSSIDTRGIKAQKVKKSLQATSSILGESAPQLQKTQLTGQISTTTSMNVTTNANVNNSALS</sequence>
<dbReference type="InterPro" id="IPR030456">
    <property type="entry name" value="TF_fork_head_CS_2"/>
</dbReference>
<evidence type="ECO:0000259" key="11">
    <source>
        <dbReference type="PROSITE" id="PS50039"/>
    </source>
</evidence>
<dbReference type="CDD" id="cd22701">
    <property type="entry name" value="FHA_FKH1-like"/>
    <property type="match status" value="1"/>
</dbReference>
<dbReference type="Pfam" id="PF00498">
    <property type="entry name" value="FHA"/>
    <property type="match status" value="1"/>
</dbReference>
<organism evidence="12">
    <name type="scientific">Saccharomyces paradoxus</name>
    <name type="common">Yeast</name>
    <name type="synonym">Saccharomyces douglasii</name>
    <dbReference type="NCBI Taxonomy" id="27291"/>
    <lineage>
        <taxon>Eukaryota</taxon>
        <taxon>Fungi</taxon>
        <taxon>Dikarya</taxon>
        <taxon>Ascomycota</taxon>
        <taxon>Saccharomycotina</taxon>
        <taxon>Saccharomycetes</taxon>
        <taxon>Saccharomycetales</taxon>
        <taxon>Saccharomycetaceae</taxon>
        <taxon>Saccharomyces</taxon>
    </lineage>
</organism>
<dbReference type="GO" id="GO:0000981">
    <property type="term" value="F:DNA-binding transcription factor activity, RNA polymerase II-specific"/>
    <property type="evidence" value="ECO:0007669"/>
    <property type="project" value="TreeGrafter"/>
</dbReference>
<dbReference type="InterPro" id="IPR036390">
    <property type="entry name" value="WH_DNA-bd_sf"/>
</dbReference>
<evidence type="ECO:0000259" key="10">
    <source>
        <dbReference type="PROSITE" id="PS50006"/>
    </source>
</evidence>
<dbReference type="InterPro" id="IPR000253">
    <property type="entry name" value="FHA_dom"/>
</dbReference>
<dbReference type="CDD" id="cd00059">
    <property type="entry name" value="FH_FOX"/>
    <property type="match status" value="1"/>
</dbReference>
<reference evidence="12" key="3">
    <citation type="submission" date="2025-07" db="EMBL/GenBank/DDBJ databases">
        <authorList>
            <consortium name="NCBI Genome Project"/>
        </authorList>
    </citation>
    <scope>NUCLEOTIDE SEQUENCE</scope>
    <source>
        <strain evidence="12">CBS432</strain>
    </source>
</reference>
<dbReference type="InterPro" id="IPR036388">
    <property type="entry name" value="WH-like_DNA-bd_sf"/>
</dbReference>
<dbReference type="GO" id="GO:0090054">
    <property type="term" value="P:regulation of silent mating-type cassette heterochromatin formation"/>
    <property type="evidence" value="ECO:0007669"/>
    <property type="project" value="UniProtKB-ARBA"/>
</dbReference>
<reference evidence="12" key="4">
    <citation type="submission" date="2025-08" db="UniProtKB">
        <authorList>
            <consortium name="RefSeq"/>
        </authorList>
    </citation>
    <scope>IDENTIFICATION</scope>
    <source>
        <strain evidence="12">CBS432</strain>
    </source>
</reference>
<keyword evidence="7 8" id="KW-0539">Nucleus</keyword>
<dbReference type="AlphaFoldDB" id="A0A8B8UT59"/>
<gene>
    <name evidence="12" type="primary">FKH1</name>
    <name evidence="12" type="ORF">SPAR_I00390</name>
</gene>
<dbReference type="GO" id="GO:0005829">
    <property type="term" value="C:cytosol"/>
    <property type="evidence" value="ECO:0007669"/>
    <property type="project" value="UniProtKB-SubCell"/>
</dbReference>
<evidence type="ECO:0000256" key="6">
    <source>
        <dbReference type="ARBA" id="ARBA00023163"/>
    </source>
</evidence>
<dbReference type="GO" id="GO:0000122">
    <property type="term" value="P:negative regulation of transcription by RNA polymerase II"/>
    <property type="evidence" value="ECO:0007669"/>
    <property type="project" value="UniProtKB-ARBA"/>
</dbReference>
<evidence type="ECO:0000256" key="1">
    <source>
        <dbReference type="ARBA" id="ARBA00004123"/>
    </source>
</evidence>
<feature type="domain" description="FHA" evidence="10">
    <location>
        <begin position="76"/>
        <end position="142"/>
    </location>
</feature>
<dbReference type="KEGG" id="spao:SPAR_I00390"/>
<dbReference type="SMART" id="SM00240">
    <property type="entry name" value="FHA"/>
    <property type="match status" value="1"/>
</dbReference>
<dbReference type="GO" id="GO:0000082">
    <property type="term" value="P:G1/S transition of mitotic cell cycle"/>
    <property type="evidence" value="ECO:0007669"/>
    <property type="project" value="UniProtKB-ARBA"/>
</dbReference>
<keyword evidence="5 8" id="KW-0238">DNA-binding</keyword>
<dbReference type="RefSeq" id="XP_033766924.1">
    <property type="nucleotide sequence ID" value="XM_033911033.1"/>
</dbReference>
<proteinExistence type="predicted"/>
<dbReference type="FunFam" id="2.60.200.20:FF:000045">
    <property type="entry name" value="Forkhead protein"/>
    <property type="match status" value="1"/>
</dbReference>
<evidence type="ECO:0000256" key="8">
    <source>
        <dbReference type="PROSITE-ProRule" id="PRU00089"/>
    </source>
</evidence>
<accession>A0A8B8UT59</accession>
<reference evidence="12" key="2">
    <citation type="submission" date="2020-01" db="EMBL/GenBank/DDBJ databases">
        <title>Population-level Yeast Reference Genomes.</title>
        <authorList>
            <person name="Yue J.-X."/>
        </authorList>
    </citation>
    <scope>NUCLEOTIDE SEQUENCE</scope>
    <source>
        <strain evidence="12">CBS432</strain>
    </source>
</reference>
<name>A0A8B8UT59_SACPA</name>
<evidence type="ECO:0000256" key="2">
    <source>
        <dbReference type="ARBA" id="ARBA00004514"/>
    </source>
</evidence>
<dbReference type="PROSITE" id="PS00657">
    <property type="entry name" value="FORK_HEAD_1"/>
    <property type="match status" value="1"/>
</dbReference>
<feature type="domain" description="Fork-head" evidence="11">
    <location>
        <begin position="302"/>
        <end position="400"/>
    </location>
</feature>
<dbReference type="GO" id="GO:0000978">
    <property type="term" value="F:RNA polymerase II cis-regulatory region sequence-specific DNA binding"/>
    <property type="evidence" value="ECO:0007669"/>
    <property type="project" value="TreeGrafter"/>
</dbReference>
<feature type="compositionally biased region" description="Low complexity" evidence="9">
    <location>
        <begin position="269"/>
        <end position="283"/>
    </location>
</feature>
<dbReference type="GO" id="GO:0006338">
    <property type="term" value="P:chromatin remodeling"/>
    <property type="evidence" value="ECO:0007669"/>
    <property type="project" value="UniProtKB-ARBA"/>
</dbReference>
<dbReference type="GO" id="GO:0003682">
    <property type="term" value="F:chromatin binding"/>
    <property type="evidence" value="ECO:0007669"/>
    <property type="project" value="UniProtKB-ARBA"/>
</dbReference>
<dbReference type="GO" id="GO:1903468">
    <property type="term" value="P:positive regulation of DNA replication initiation"/>
    <property type="evidence" value="ECO:0007669"/>
    <property type="project" value="UniProtKB-ARBA"/>
</dbReference>
<dbReference type="OrthoDB" id="5954824at2759"/>
<dbReference type="InterPro" id="IPR001766">
    <property type="entry name" value="Fork_head_dom"/>
</dbReference>
<dbReference type="Pfam" id="PF00250">
    <property type="entry name" value="Forkhead"/>
    <property type="match status" value="1"/>
</dbReference>
<evidence type="ECO:0000256" key="5">
    <source>
        <dbReference type="ARBA" id="ARBA00023125"/>
    </source>
</evidence>
<dbReference type="PROSITE" id="PS00658">
    <property type="entry name" value="FORK_HEAD_2"/>
    <property type="match status" value="1"/>
</dbReference>
<dbReference type="SUPFAM" id="SSF49879">
    <property type="entry name" value="SMAD/FHA domain"/>
    <property type="match status" value="1"/>
</dbReference>
<evidence type="ECO:0000256" key="4">
    <source>
        <dbReference type="ARBA" id="ARBA00023015"/>
    </source>
</evidence>
<dbReference type="Gene3D" id="2.60.200.20">
    <property type="match status" value="1"/>
</dbReference>
<evidence type="ECO:0000256" key="9">
    <source>
        <dbReference type="SAM" id="MobiDB-lite"/>
    </source>
</evidence>
<dbReference type="GO" id="GO:0034243">
    <property type="term" value="P:regulation of transcription elongation by RNA polymerase II"/>
    <property type="evidence" value="ECO:0007669"/>
    <property type="project" value="UniProtKB-ARBA"/>
</dbReference>
<evidence type="ECO:0000256" key="3">
    <source>
        <dbReference type="ARBA" id="ARBA00022490"/>
    </source>
</evidence>
<dbReference type="PROSITE" id="PS50006">
    <property type="entry name" value="FHA_DOMAIN"/>
    <property type="match status" value="1"/>
</dbReference>
<keyword evidence="6" id="KW-0804">Transcription</keyword>
<dbReference type="InterPro" id="IPR018122">
    <property type="entry name" value="TF_fork_head_CS_1"/>
</dbReference>
<reference evidence="12" key="1">
    <citation type="journal article" date="2017" name="Nat. Genet.">
        <title>Contrasting evolutionary genome dynamics between domesticated and wild yeasts.</title>
        <authorList>
            <person name="Yue J.X."/>
            <person name="Li J."/>
            <person name="Aigrain L."/>
            <person name="Hallin J."/>
            <person name="Persson K."/>
            <person name="Oliver K."/>
            <person name="Bergstrom A."/>
            <person name="Coupland P."/>
            <person name="Warringer J."/>
            <person name="Lagomarsino M.C."/>
            <person name="Fischer G."/>
            <person name="Durbin R."/>
            <person name="Liti G."/>
        </authorList>
    </citation>
    <scope>NUCLEOTIDE SEQUENCE</scope>
    <source>
        <strain evidence="12">CBS432</strain>
    </source>
</reference>
<dbReference type="GO" id="GO:2000221">
    <property type="term" value="P:negative regulation of pseudohyphal growth"/>
    <property type="evidence" value="ECO:0007669"/>
    <property type="project" value="UniProtKB-ARBA"/>
</dbReference>
<dbReference type="GO" id="GO:0005634">
    <property type="term" value="C:nucleus"/>
    <property type="evidence" value="ECO:0007669"/>
    <property type="project" value="UniProtKB-SubCell"/>
</dbReference>
<dbReference type="SUPFAM" id="SSF46785">
    <property type="entry name" value="Winged helix' DNA-binding domain"/>
    <property type="match status" value="1"/>
</dbReference>
<dbReference type="PROSITE" id="PS50039">
    <property type="entry name" value="FORK_HEAD_3"/>
    <property type="match status" value="1"/>
</dbReference>
<dbReference type="GO" id="GO:0003688">
    <property type="term" value="F:DNA replication origin binding"/>
    <property type="evidence" value="ECO:0007669"/>
    <property type="project" value="UniProtKB-ARBA"/>
</dbReference>
<dbReference type="GO" id="GO:0000086">
    <property type="term" value="P:G2/M transition of mitotic cell cycle"/>
    <property type="evidence" value="ECO:0007669"/>
    <property type="project" value="UniProtKB-ARBA"/>
</dbReference>
<dbReference type="Gene3D" id="1.10.10.10">
    <property type="entry name" value="Winged helix-like DNA-binding domain superfamily/Winged helix DNA-binding domain"/>
    <property type="match status" value="1"/>
</dbReference>
<dbReference type="GO" id="GO:0045944">
    <property type="term" value="P:positive regulation of transcription by RNA polymerase II"/>
    <property type="evidence" value="ECO:0007669"/>
    <property type="project" value="UniProtKB-ARBA"/>
</dbReference>
<evidence type="ECO:0000313" key="12">
    <source>
        <dbReference type="RefSeq" id="XP_033766924.1"/>
    </source>
</evidence>
<feature type="region of interest" description="Disordered" evidence="9">
    <location>
        <begin position="268"/>
        <end position="291"/>
    </location>
</feature>
<dbReference type="VEuPathDB" id="FungiDB:SPAR_I00390"/>
<dbReference type="PRINTS" id="PR00053">
    <property type="entry name" value="FORKHEAD"/>
</dbReference>
<dbReference type="InterPro" id="IPR008984">
    <property type="entry name" value="SMAD_FHA_dom_sf"/>
</dbReference>
<keyword evidence="4" id="KW-0805">Transcription regulation</keyword>
<dbReference type="GeneID" id="54631243"/>
<feature type="DNA-binding region" description="Fork-head" evidence="8">
    <location>
        <begin position="302"/>
        <end position="400"/>
    </location>
</feature>
<dbReference type="PANTHER" id="PTHR45881">
    <property type="entry name" value="CHECKPOINT SUPPRESSOR 1-LIKE, ISOFORM A-RELATED"/>
    <property type="match status" value="1"/>
</dbReference>
<comment type="subcellular location">
    <subcellularLocation>
        <location evidence="2">Cytoplasm</location>
        <location evidence="2">Cytosol</location>
    </subcellularLocation>
    <subcellularLocation>
        <location evidence="1 8">Nucleus</location>
    </subcellularLocation>
</comment>